<feature type="repeat" description="TPR" evidence="1">
    <location>
        <begin position="99"/>
        <end position="132"/>
    </location>
</feature>
<sequence length="290" mass="31768">MQVAASNPARRITRISRGDLGNLGLIDTWLAETGIDGNASLLKPLINGKGETYNSLGRRQNAAWARTIVVEGISLSQDKKLPEAISKYTKAIEIDPECVDAYVARGAAHANQGSFDKAIADHSHALKLQPSHENAQRYLQKCIQRRNEIEAEKQSAVDGAFLMPLEPPSRISSKLAKNPAPPRHALMSNHGSHSAASLDSLTSSIPTNSNSNDAYAFVFDDTEDTVALPPPSSKKRKKEKSESSKKKKKHKSRDKDKKKKKSRKHSHQDDEDSDSESSHASSTEKDAVLK</sequence>
<accession>A0A507FF17</accession>
<dbReference type="PROSITE" id="PS50005">
    <property type="entry name" value="TPR"/>
    <property type="match status" value="2"/>
</dbReference>
<evidence type="ECO:0000256" key="1">
    <source>
        <dbReference type="PROSITE-ProRule" id="PRU00339"/>
    </source>
</evidence>
<dbReference type="InterPro" id="IPR011990">
    <property type="entry name" value="TPR-like_helical_dom_sf"/>
</dbReference>
<proteinExistence type="predicted"/>
<dbReference type="OrthoDB" id="1914839at2759"/>
<dbReference type="PANTHER" id="PTHR23184:SF9">
    <property type="entry name" value="TETRATRICOPEPTIDE REPEAT PROTEIN 14"/>
    <property type="match status" value="1"/>
</dbReference>
<gene>
    <name evidence="3" type="ORF">CcCBS67573_g04834</name>
</gene>
<dbReference type="STRING" id="246404.A0A507FF17"/>
<feature type="region of interest" description="Disordered" evidence="2">
    <location>
        <begin position="224"/>
        <end position="290"/>
    </location>
</feature>
<comment type="caution">
    <text evidence="3">The sequence shown here is derived from an EMBL/GenBank/DDBJ whole genome shotgun (WGS) entry which is preliminary data.</text>
</comment>
<feature type="compositionally biased region" description="Polar residues" evidence="2">
    <location>
        <begin position="189"/>
        <end position="204"/>
    </location>
</feature>
<feature type="repeat" description="TPR" evidence="1">
    <location>
        <begin position="65"/>
        <end position="98"/>
    </location>
</feature>
<evidence type="ECO:0000313" key="4">
    <source>
        <dbReference type="Proteomes" id="UP000320333"/>
    </source>
</evidence>
<dbReference type="Gene3D" id="1.25.40.10">
    <property type="entry name" value="Tetratricopeptide repeat domain"/>
    <property type="match status" value="1"/>
</dbReference>
<dbReference type="Pfam" id="PF13414">
    <property type="entry name" value="TPR_11"/>
    <property type="match status" value="1"/>
</dbReference>
<dbReference type="AlphaFoldDB" id="A0A507FF17"/>
<evidence type="ECO:0000313" key="3">
    <source>
        <dbReference type="EMBL" id="TPX73888.1"/>
    </source>
</evidence>
<dbReference type="InterPro" id="IPR019734">
    <property type="entry name" value="TPR_rpt"/>
</dbReference>
<reference evidence="3 4" key="1">
    <citation type="journal article" date="2019" name="Sci. Rep.">
        <title>Comparative genomics of chytrid fungi reveal insights into the obligate biotrophic and pathogenic lifestyle of Synchytrium endobioticum.</title>
        <authorList>
            <person name="van de Vossenberg B.T.L.H."/>
            <person name="Warris S."/>
            <person name="Nguyen H.D.T."/>
            <person name="van Gent-Pelzer M.P.E."/>
            <person name="Joly D.L."/>
            <person name="van de Geest H.C."/>
            <person name="Bonants P.J.M."/>
            <person name="Smith D.S."/>
            <person name="Levesque C.A."/>
            <person name="van der Lee T.A.J."/>
        </authorList>
    </citation>
    <scope>NUCLEOTIDE SEQUENCE [LARGE SCALE GENOMIC DNA]</scope>
    <source>
        <strain evidence="3 4">CBS 675.73</strain>
    </source>
</reference>
<protein>
    <submittedName>
        <fullName evidence="3">Uncharacterized protein</fullName>
    </submittedName>
</protein>
<keyword evidence="1" id="KW-0802">TPR repeat</keyword>
<evidence type="ECO:0000256" key="2">
    <source>
        <dbReference type="SAM" id="MobiDB-lite"/>
    </source>
</evidence>
<dbReference type="EMBL" id="QEAP01000158">
    <property type="protein sequence ID" value="TPX73888.1"/>
    <property type="molecule type" value="Genomic_DNA"/>
</dbReference>
<keyword evidence="4" id="KW-1185">Reference proteome</keyword>
<dbReference type="Proteomes" id="UP000320333">
    <property type="component" value="Unassembled WGS sequence"/>
</dbReference>
<dbReference type="InterPro" id="IPR039190">
    <property type="entry name" value="TTC14"/>
</dbReference>
<dbReference type="SUPFAM" id="SSF48452">
    <property type="entry name" value="TPR-like"/>
    <property type="match status" value="1"/>
</dbReference>
<dbReference type="SMART" id="SM00028">
    <property type="entry name" value="TPR"/>
    <property type="match status" value="2"/>
</dbReference>
<name>A0A507FF17_9FUNG</name>
<feature type="compositionally biased region" description="Basic residues" evidence="2">
    <location>
        <begin position="245"/>
        <end position="266"/>
    </location>
</feature>
<feature type="region of interest" description="Disordered" evidence="2">
    <location>
        <begin position="170"/>
        <end position="204"/>
    </location>
</feature>
<organism evidence="3 4">
    <name type="scientific">Chytriomyces confervae</name>
    <dbReference type="NCBI Taxonomy" id="246404"/>
    <lineage>
        <taxon>Eukaryota</taxon>
        <taxon>Fungi</taxon>
        <taxon>Fungi incertae sedis</taxon>
        <taxon>Chytridiomycota</taxon>
        <taxon>Chytridiomycota incertae sedis</taxon>
        <taxon>Chytridiomycetes</taxon>
        <taxon>Chytridiales</taxon>
        <taxon>Chytriomycetaceae</taxon>
        <taxon>Chytriomyces</taxon>
    </lineage>
</organism>
<dbReference type="PANTHER" id="PTHR23184">
    <property type="entry name" value="TETRATRICOPEPTIDE REPEAT PROTEIN 14"/>
    <property type="match status" value="1"/>
</dbReference>